<keyword evidence="5 9" id="KW-0418">Kinase</keyword>
<feature type="transmembrane region" description="Helical" evidence="7">
    <location>
        <begin position="89"/>
        <end position="107"/>
    </location>
</feature>
<gene>
    <name evidence="9" type="ORF">EV199_2411</name>
</gene>
<dbReference type="InterPro" id="IPR036890">
    <property type="entry name" value="HATPase_C_sf"/>
</dbReference>
<sequence length="471" mass="54071">MQTRGQALIRQWKQLRSLGVTAGMDDYERRKLIIFNQLNCISMLAGLMLVFAGLLSNQHLPPLTWYVALAPLLICTLVLWLNQENHYRYARFVYFGLYPLVTCIVYLGKVNVGVGLFFLLYVVTAVFFLQRMVSMVFSFLWSSSCYLLAVVVPREYYFQLSEISYWVYAFNHILALGFIFYALFLIKQEHLRYQYTLMMKSRELHQQNLAIGKQKREIAEKAALLEVQTKELTELNQIKTKLFSVIAHDLKTPMYALRNLFLSMQQAKLSAKEIKEMIPGITNEMNYVTSLMENLLLWARAQMRQETVQPEMLDLHHMIDETVALLRLQADNKKIWLEASLQQPVYCYADREMISLVLRNILSNAIKFTPAHGTIWVSATEHAAVVEIAVQDTGIGMSEEAIAQLFGDYYYTTRGTNSETGTGLGLKLCRDFLEKNGGSIKVNSNPGVGSTFSVILPRYETVEQEQEVQYA</sequence>
<evidence type="ECO:0000256" key="6">
    <source>
        <dbReference type="ARBA" id="ARBA00023012"/>
    </source>
</evidence>
<dbReference type="Gene3D" id="1.10.287.130">
    <property type="match status" value="1"/>
</dbReference>
<feature type="domain" description="Histidine kinase" evidence="8">
    <location>
        <begin position="245"/>
        <end position="460"/>
    </location>
</feature>
<evidence type="ECO:0000256" key="4">
    <source>
        <dbReference type="ARBA" id="ARBA00022679"/>
    </source>
</evidence>
<dbReference type="EMBL" id="SGXA01000001">
    <property type="protein sequence ID" value="RZS76526.1"/>
    <property type="molecule type" value="Genomic_DNA"/>
</dbReference>
<evidence type="ECO:0000256" key="2">
    <source>
        <dbReference type="ARBA" id="ARBA00012438"/>
    </source>
</evidence>
<dbReference type="OrthoDB" id="9810447at2"/>
<accession>A0A4Q7N626</accession>
<dbReference type="Pfam" id="PF02518">
    <property type="entry name" value="HATPase_c"/>
    <property type="match status" value="1"/>
</dbReference>
<dbReference type="CDD" id="cd00082">
    <property type="entry name" value="HisKA"/>
    <property type="match status" value="1"/>
</dbReference>
<evidence type="ECO:0000259" key="8">
    <source>
        <dbReference type="PROSITE" id="PS50109"/>
    </source>
</evidence>
<comment type="caution">
    <text evidence="9">The sequence shown here is derived from an EMBL/GenBank/DDBJ whole genome shotgun (WGS) entry which is preliminary data.</text>
</comment>
<keyword evidence="4" id="KW-0808">Transferase</keyword>
<evidence type="ECO:0000256" key="5">
    <source>
        <dbReference type="ARBA" id="ARBA00022777"/>
    </source>
</evidence>
<feature type="transmembrane region" description="Helical" evidence="7">
    <location>
        <begin position="38"/>
        <end position="57"/>
    </location>
</feature>
<dbReference type="InterPro" id="IPR005467">
    <property type="entry name" value="His_kinase_dom"/>
</dbReference>
<dbReference type="InterPro" id="IPR003661">
    <property type="entry name" value="HisK_dim/P_dom"/>
</dbReference>
<feature type="transmembrane region" description="Helical" evidence="7">
    <location>
        <begin position="63"/>
        <end position="82"/>
    </location>
</feature>
<dbReference type="PROSITE" id="PS50109">
    <property type="entry name" value="HIS_KIN"/>
    <property type="match status" value="1"/>
</dbReference>
<dbReference type="GO" id="GO:0000155">
    <property type="term" value="F:phosphorelay sensor kinase activity"/>
    <property type="evidence" value="ECO:0007669"/>
    <property type="project" value="InterPro"/>
</dbReference>
<dbReference type="PANTHER" id="PTHR43711">
    <property type="entry name" value="TWO-COMPONENT HISTIDINE KINASE"/>
    <property type="match status" value="1"/>
</dbReference>
<feature type="transmembrane region" description="Helical" evidence="7">
    <location>
        <begin position="165"/>
        <end position="186"/>
    </location>
</feature>
<dbReference type="PANTHER" id="PTHR43711:SF31">
    <property type="entry name" value="HISTIDINE KINASE"/>
    <property type="match status" value="1"/>
</dbReference>
<keyword evidence="7" id="KW-0812">Transmembrane</keyword>
<keyword evidence="10" id="KW-1185">Reference proteome</keyword>
<evidence type="ECO:0000313" key="10">
    <source>
        <dbReference type="Proteomes" id="UP000293874"/>
    </source>
</evidence>
<dbReference type="RefSeq" id="WP_130540822.1">
    <property type="nucleotide sequence ID" value="NZ_CP042431.1"/>
</dbReference>
<feature type="transmembrane region" description="Helical" evidence="7">
    <location>
        <begin position="113"/>
        <end position="129"/>
    </location>
</feature>
<name>A0A4Q7N626_9BACT</name>
<reference evidence="9 10" key="1">
    <citation type="submission" date="2019-02" db="EMBL/GenBank/DDBJ databases">
        <title>Genomic Encyclopedia of Type Strains, Phase IV (KMG-IV): sequencing the most valuable type-strain genomes for metagenomic binning, comparative biology and taxonomic classification.</title>
        <authorList>
            <person name="Goeker M."/>
        </authorList>
    </citation>
    <scope>NUCLEOTIDE SEQUENCE [LARGE SCALE GENOMIC DNA]</scope>
    <source>
        <strain evidence="9 10">DSM 18116</strain>
    </source>
</reference>
<feature type="transmembrane region" description="Helical" evidence="7">
    <location>
        <begin position="136"/>
        <end position="153"/>
    </location>
</feature>
<dbReference type="PRINTS" id="PR00344">
    <property type="entry name" value="BCTRLSENSOR"/>
</dbReference>
<protein>
    <recommendedName>
        <fullName evidence="2">histidine kinase</fullName>
        <ecNumber evidence="2">2.7.13.3</ecNumber>
    </recommendedName>
</protein>
<dbReference type="SUPFAM" id="SSF47384">
    <property type="entry name" value="Homodimeric domain of signal transducing histidine kinase"/>
    <property type="match status" value="1"/>
</dbReference>
<keyword evidence="3" id="KW-0597">Phosphoprotein</keyword>
<evidence type="ECO:0000256" key="1">
    <source>
        <dbReference type="ARBA" id="ARBA00000085"/>
    </source>
</evidence>
<dbReference type="SMART" id="SM00388">
    <property type="entry name" value="HisKA"/>
    <property type="match status" value="1"/>
</dbReference>
<organism evidence="9 10">
    <name type="scientific">Pseudobacter ginsenosidimutans</name>
    <dbReference type="NCBI Taxonomy" id="661488"/>
    <lineage>
        <taxon>Bacteria</taxon>
        <taxon>Pseudomonadati</taxon>
        <taxon>Bacteroidota</taxon>
        <taxon>Chitinophagia</taxon>
        <taxon>Chitinophagales</taxon>
        <taxon>Chitinophagaceae</taxon>
        <taxon>Pseudobacter</taxon>
    </lineage>
</organism>
<dbReference type="Gene3D" id="3.30.565.10">
    <property type="entry name" value="Histidine kinase-like ATPase, C-terminal domain"/>
    <property type="match status" value="1"/>
</dbReference>
<dbReference type="InterPro" id="IPR004358">
    <property type="entry name" value="Sig_transdc_His_kin-like_C"/>
</dbReference>
<dbReference type="SMART" id="SM00387">
    <property type="entry name" value="HATPase_c"/>
    <property type="match status" value="1"/>
</dbReference>
<dbReference type="InterPro" id="IPR003594">
    <property type="entry name" value="HATPase_dom"/>
</dbReference>
<keyword evidence="7" id="KW-0472">Membrane</keyword>
<keyword evidence="7" id="KW-1133">Transmembrane helix</keyword>
<dbReference type="FunFam" id="3.30.565.10:FF:000006">
    <property type="entry name" value="Sensor histidine kinase WalK"/>
    <property type="match status" value="1"/>
</dbReference>
<dbReference type="Proteomes" id="UP000293874">
    <property type="component" value="Unassembled WGS sequence"/>
</dbReference>
<evidence type="ECO:0000313" key="9">
    <source>
        <dbReference type="EMBL" id="RZS76526.1"/>
    </source>
</evidence>
<dbReference type="InterPro" id="IPR050736">
    <property type="entry name" value="Sensor_HK_Regulatory"/>
</dbReference>
<dbReference type="InterPro" id="IPR036097">
    <property type="entry name" value="HisK_dim/P_sf"/>
</dbReference>
<proteinExistence type="predicted"/>
<evidence type="ECO:0000256" key="7">
    <source>
        <dbReference type="SAM" id="Phobius"/>
    </source>
</evidence>
<dbReference type="SUPFAM" id="SSF55874">
    <property type="entry name" value="ATPase domain of HSP90 chaperone/DNA topoisomerase II/histidine kinase"/>
    <property type="match status" value="1"/>
</dbReference>
<evidence type="ECO:0000256" key="3">
    <source>
        <dbReference type="ARBA" id="ARBA00022553"/>
    </source>
</evidence>
<comment type="catalytic activity">
    <reaction evidence="1">
        <text>ATP + protein L-histidine = ADP + protein N-phospho-L-histidine.</text>
        <dbReference type="EC" id="2.7.13.3"/>
    </reaction>
</comment>
<keyword evidence="6" id="KW-0902">Two-component regulatory system</keyword>
<dbReference type="EC" id="2.7.13.3" evidence="2"/>
<dbReference type="AlphaFoldDB" id="A0A4Q7N626"/>